<comment type="caution">
    <text evidence="11">The sequence shown here is derived from an EMBL/GenBank/DDBJ whole genome shotgun (WGS) entry which is preliminary data.</text>
</comment>
<dbReference type="PROSITE" id="PS00211">
    <property type="entry name" value="ABC_TRANSPORTER_1"/>
    <property type="match status" value="1"/>
</dbReference>
<feature type="domain" description="ABC transmembrane type-1" evidence="10">
    <location>
        <begin position="40"/>
        <end position="325"/>
    </location>
</feature>
<keyword evidence="7 8" id="KW-0472">Membrane</keyword>
<comment type="subcellular location">
    <subcellularLocation>
        <location evidence="1">Cell membrane</location>
        <topology evidence="1">Multi-pass membrane protein</topology>
    </subcellularLocation>
</comment>
<feature type="transmembrane region" description="Helical" evidence="8">
    <location>
        <begin position="76"/>
        <end position="96"/>
    </location>
</feature>
<feature type="transmembrane region" description="Helical" evidence="8">
    <location>
        <begin position="35"/>
        <end position="55"/>
    </location>
</feature>
<proteinExistence type="predicted"/>
<dbReference type="OrthoDB" id="9769895at2"/>
<feature type="domain" description="ABC transporter" evidence="9">
    <location>
        <begin position="359"/>
        <end position="615"/>
    </location>
</feature>
<keyword evidence="3 8" id="KW-0812">Transmembrane</keyword>
<evidence type="ECO:0000256" key="6">
    <source>
        <dbReference type="ARBA" id="ARBA00022989"/>
    </source>
</evidence>
<dbReference type="Gene3D" id="3.40.50.300">
    <property type="entry name" value="P-loop containing nucleotide triphosphate hydrolases"/>
    <property type="match status" value="1"/>
</dbReference>
<dbReference type="SMART" id="SM00382">
    <property type="entry name" value="AAA"/>
    <property type="match status" value="1"/>
</dbReference>
<evidence type="ECO:0000313" key="11">
    <source>
        <dbReference type="EMBL" id="KPL86062.1"/>
    </source>
</evidence>
<dbReference type="PANTHER" id="PTHR43394">
    <property type="entry name" value="ATP-DEPENDENT PERMEASE MDL1, MITOCHONDRIAL"/>
    <property type="match status" value="1"/>
</dbReference>
<evidence type="ECO:0000259" key="9">
    <source>
        <dbReference type="PROSITE" id="PS50893"/>
    </source>
</evidence>
<reference evidence="11 12" key="1">
    <citation type="submission" date="2015-07" db="EMBL/GenBank/DDBJ databases">
        <title>Whole genome sequence of Herpetosiphon geysericola DSM 7119.</title>
        <authorList>
            <person name="Hemp J."/>
            <person name="Ward L.M."/>
            <person name="Pace L.A."/>
            <person name="Fischer W.W."/>
        </authorList>
    </citation>
    <scope>NUCLEOTIDE SEQUENCE [LARGE SCALE GENOMIC DNA]</scope>
    <source>
        <strain evidence="11 12">DSM 7119</strain>
    </source>
</reference>
<evidence type="ECO:0000259" key="10">
    <source>
        <dbReference type="PROSITE" id="PS50929"/>
    </source>
</evidence>
<evidence type="ECO:0000256" key="1">
    <source>
        <dbReference type="ARBA" id="ARBA00004651"/>
    </source>
</evidence>
<dbReference type="FunFam" id="3.40.50.300:FF:000287">
    <property type="entry name" value="Multidrug ABC transporter ATP-binding protein"/>
    <property type="match status" value="1"/>
</dbReference>
<evidence type="ECO:0000256" key="3">
    <source>
        <dbReference type="ARBA" id="ARBA00022692"/>
    </source>
</evidence>
<dbReference type="AlphaFoldDB" id="A0A0P6Y860"/>
<dbReference type="PANTHER" id="PTHR43394:SF1">
    <property type="entry name" value="ATP-BINDING CASSETTE SUB-FAMILY B MEMBER 10, MITOCHONDRIAL"/>
    <property type="match status" value="1"/>
</dbReference>
<dbReference type="InterPro" id="IPR011527">
    <property type="entry name" value="ABC1_TM_dom"/>
</dbReference>
<dbReference type="CDD" id="cd18550">
    <property type="entry name" value="ABC_6TM_exporter_like"/>
    <property type="match status" value="1"/>
</dbReference>
<dbReference type="Pfam" id="PF00664">
    <property type="entry name" value="ABC_membrane"/>
    <property type="match status" value="1"/>
</dbReference>
<dbReference type="Pfam" id="PF00005">
    <property type="entry name" value="ABC_tran"/>
    <property type="match status" value="1"/>
</dbReference>
<dbReference type="InterPro" id="IPR003439">
    <property type="entry name" value="ABC_transporter-like_ATP-bd"/>
</dbReference>
<keyword evidence="5" id="KW-0067">ATP-binding</keyword>
<gene>
    <name evidence="11" type="ORF">SE18_14365</name>
</gene>
<dbReference type="InterPro" id="IPR017871">
    <property type="entry name" value="ABC_transporter-like_CS"/>
</dbReference>
<evidence type="ECO:0000256" key="7">
    <source>
        <dbReference type="ARBA" id="ARBA00023136"/>
    </source>
</evidence>
<evidence type="ECO:0000256" key="5">
    <source>
        <dbReference type="ARBA" id="ARBA00022840"/>
    </source>
</evidence>
<dbReference type="STRING" id="70996.SE18_14365"/>
<keyword evidence="12" id="KW-1185">Reference proteome</keyword>
<keyword evidence="4" id="KW-0547">Nucleotide-binding</keyword>
<accession>A0A0P6Y860</accession>
<feature type="transmembrane region" description="Helical" evidence="8">
    <location>
        <begin position="150"/>
        <end position="172"/>
    </location>
</feature>
<dbReference type="EMBL" id="LGKP01000022">
    <property type="protein sequence ID" value="KPL86062.1"/>
    <property type="molecule type" value="Genomic_DNA"/>
</dbReference>
<evidence type="ECO:0000256" key="2">
    <source>
        <dbReference type="ARBA" id="ARBA00022448"/>
    </source>
</evidence>
<dbReference type="Gene3D" id="1.20.1560.10">
    <property type="entry name" value="ABC transporter type 1, transmembrane domain"/>
    <property type="match status" value="1"/>
</dbReference>
<protein>
    <submittedName>
        <fullName evidence="11">ABC transporter</fullName>
    </submittedName>
</protein>
<feature type="transmembrane region" description="Helical" evidence="8">
    <location>
        <begin position="299"/>
        <end position="317"/>
    </location>
</feature>
<dbReference type="SUPFAM" id="SSF90123">
    <property type="entry name" value="ABC transporter transmembrane region"/>
    <property type="match status" value="1"/>
</dbReference>
<dbReference type="PROSITE" id="PS50893">
    <property type="entry name" value="ABC_TRANSPORTER_2"/>
    <property type="match status" value="1"/>
</dbReference>
<dbReference type="InterPro" id="IPR027417">
    <property type="entry name" value="P-loop_NTPase"/>
</dbReference>
<dbReference type="SUPFAM" id="SSF52540">
    <property type="entry name" value="P-loop containing nucleoside triphosphate hydrolases"/>
    <property type="match status" value="1"/>
</dbReference>
<dbReference type="InterPro" id="IPR039421">
    <property type="entry name" value="Type_1_exporter"/>
</dbReference>
<evidence type="ECO:0000256" key="4">
    <source>
        <dbReference type="ARBA" id="ARBA00022741"/>
    </source>
</evidence>
<dbReference type="Proteomes" id="UP000050277">
    <property type="component" value="Unassembled WGS sequence"/>
</dbReference>
<dbReference type="InterPro" id="IPR003593">
    <property type="entry name" value="AAA+_ATPase"/>
</dbReference>
<organism evidence="11 12">
    <name type="scientific">Herpetosiphon geysericola</name>
    <dbReference type="NCBI Taxonomy" id="70996"/>
    <lineage>
        <taxon>Bacteria</taxon>
        <taxon>Bacillati</taxon>
        <taxon>Chloroflexota</taxon>
        <taxon>Chloroflexia</taxon>
        <taxon>Herpetosiphonales</taxon>
        <taxon>Herpetosiphonaceae</taxon>
        <taxon>Herpetosiphon</taxon>
    </lineage>
</organism>
<dbReference type="GO" id="GO:0005524">
    <property type="term" value="F:ATP binding"/>
    <property type="evidence" value="ECO:0007669"/>
    <property type="project" value="UniProtKB-KW"/>
</dbReference>
<dbReference type="GO" id="GO:0015421">
    <property type="term" value="F:ABC-type oligopeptide transporter activity"/>
    <property type="evidence" value="ECO:0007669"/>
    <property type="project" value="TreeGrafter"/>
</dbReference>
<dbReference type="GO" id="GO:0005886">
    <property type="term" value="C:plasma membrane"/>
    <property type="evidence" value="ECO:0007669"/>
    <property type="project" value="UniProtKB-SubCell"/>
</dbReference>
<sequence>MNGGGWRGFVRANDDEQPTISRMLLQRVWGYAKPYRSGIIVVLFTIFIGTLLDRITPLLVRHLIDVAIPQRNLGRLNLVAVGLVAIPLVGGLLDIWQRRNSALVGEGIIFDLRRALYNHMQRMSLRFFTSTKSGELVSRLNNDVVGSQRAVTGTLITLITNIITVSITLFIMLTIEWRLTLLALLVLPLFMLPARRVGRVVRTLTRSQMQANSDMNALMGETLNVSGALLVKIFGRRNDEVAKFSQHAGEVRDLGIRTSLVMRSFFVMVGLVSAVGVTSVYWFGGYLAITSSSFSTGDIIALALYLPGLYGAISTLVNTRVELASSLVSFERVFEILDLPQEILDPAQPKMLDSIRGEVQFEHVWFRYQADDDPILSSRNGQETTLISPIATREWALEDIDFTAKPGQLVALVGPSGAGKTSLTYLLPRLYDASRGRVLIDGVDVRELDLDSLGQAIGMVTQETFLFHESLRVNLRYAKPDATDAELEAACRAANIHDLIVSLPNGYDTVVGERGYRFSGGEKQRIAIARVILKNPRILVLDEATSALDSRSESLIQAALQPLLKDRTSIVIAHRLSTILAADLILVVEQGRVIERGTHSELLAQAGLYAQLYHTQFKEREELVRDQG</sequence>
<keyword evidence="2" id="KW-0813">Transport</keyword>
<evidence type="ECO:0000256" key="8">
    <source>
        <dbReference type="SAM" id="Phobius"/>
    </source>
</evidence>
<feature type="transmembrane region" description="Helical" evidence="8">
    <location>
        <begin position="265"/>
        <end position="287"/>
    </location>
</feature>
<dbReference type="PROSITE" id="PS50929">
    <property type="entry name" value="ABC_TM1F"/>
    <property type="match status" value="1"/>
</dbReference>
<dbReference type="InterPro" id="IPR036640">
    <property type="entry name" value="ABC1_TM_sf"/>
</dbReference>
<dbReference type="RefSeq" id="WP_054535151.1">
    <property type="nucleotide sequence ID" value="NZ_LGKP01000022.1"/>
</dbReference>
<evidence type="ECO:0000313" key="12">
    <source>
        <dbReference type="Proteomes" id="UP000050277"/>
    </source>
</evidence>
<name>A0A0P6Y860_9CHLR</name>
<keyword evidence="6 8" id="KW-1133">Transmembrane helix</keyword>
<dbReference type="GO" id="GO:0016887">
    <property type="term" value="F:ATP hydrolysis activity"/>
    <property type="evidence" value="ECO:0007669"/>
    <property type="project" value="InterPro"/>
</dbReference>